<proteinExistence type="predicted"/>
<evidence type="ECO:0000313" key="2">
    <source>
        <dbReference type="Proteomes" id="UP001595803"/>
    </source>
</evidence>
<protein>
    <submittedName>
        <fullName evidence="1">Imm10 family immunity protein</fullName>
    </submittedName>
</protein>
<dbReference type="EMBL" id="JBHRZG010000006">
    <property type="protein sequence ID" value="MFC3832548.1"/>
    <property type="molecule type" value="Genomic_DNA"/>
</dbReference>
<sequence>MPPVVFDVQAIFVGEIEDADTFMVALGDHADEPQEWLELQRALVEDEQDVALGMDTYCLVRSGGPTVYGGVAACVLSRDGLILRLDDDAAQMLGAPFYELMLRLDDAAHAALRDGLRQVFADRWPSEWQLD</sequence>
<evidence type="ECO:0000313" key="1">
    <source>
        <dbReference type="EMBL" id="MFC3832548.1"/>
    </source>
</evidence>
<comment type="caution">
    <text evidence="1">The sequence shown here is derived from an EMBL/GenBank/DDBJ whole genome shotgun (WGS) entry which is preliminary data.</text>
</comment>
<dbReference type="RefSeq" id="WP_322474080.1">
    <property type="nucleotide sequence ID" value="NZ_JBHRZG010000006.1"/>
</dbReference>
<accession>A0ABV7Z636</accession>
<gene>
    <name evidence="1" type="ORF">ACFOSB_06725</name>
</gene>
<dbReference type="Proteomes" id="UP001595803">
    <property type="component" value="Unassembled WGS sequence"/>
</dbReference>
<dbReference type="InterPro" id="IPR028962">
    <property type="entry name" value="Imm10"/>
</dbReference>
<name>A0ABV7Z636_9DEIO</name>
<dbReference type="Pfam" id="PF15588">
    <property type="entry name" value="Imm10"/>
    <property type="match status" value="1"/>
</dbReference>
<organism evidence="1 2">
    <name type="scientific">Deinococcus rufus</name>
    <dbReference type="NCBI Taxonomy" id="2136097"/>
    <lineage>
        <taxon>Bacteria</taxon>
        <taxon>Thermotogati</taxon>
        <taxon>Deinococcota</taxon>
        <taxon>Deinococci</taxon>
        <taxon>Deinococcales</taxon>
        <taxon>Deinococcaceae</taxon>
        <taxon>Deinococcus</taxon>
    </lineage>
</organism>
<reference evidence="2" key="1">
    <citation type="journal article" date="2019" name="Int. J. Syst. Evol. Microbiol.">
        <title>The Global Catalogue of Microorganisms (GCM) 10K type strain sequencing project: providing services to taxonomists for standard genome sequencing and annotation.</title>
        <authorList>
            <consortium name="The Broad Institute Genomics Platform"/>
            <consortium name="The Broad Institute Genome Sequencing Center for Infectious Disease"/>
            <person name="Wu L."/>
            <person name="Ma J."/>
        </authorList>
    </citation>
    <scope>NUCLEOTIDE SEQUENCE [LARGE SCALE GENOMIC DNA]</scope>
    <source>
        <strain evidence="2">CCTCC AB 2017081</strain>
    </source>
</reference>
<keyword evidence="2" id="KW-1185">Reference proteome</keyword>